<keyword evidence="2" id="KW-1185">Reference proteome</keyword>
<proteinExistence type="predicted"/>
<gene>
    <name evidence="1" type="ORF">LECACI_7A004741</name>
</gene>
<organism evidence="1 2">
    <name type="scientific">Lecanosticta acicola</name>
    <dbReference type="NCBI Taxonomy" id="111012"/>
    <lineage>
        <taxon>Eukaryota</taxon>
        <taxon>Fungi</taxon>
        <taxon>Dikarya</taxon>
        <taxon>Ascomycota</taxon>
        <taxon>Pezizomycotina</taxon>
        <taxon>Dothideomycetes</taxon>
        <taxon>Dothideomycetidae</taxon>
        <taxon>Mycosphaerellales</taxon>
        <taxon>Mycosphaerellaceae</taxon>
        <taxon>Lecanosticta</taxon>
    </lineage>
</organism>
<accession>A0AAI8YZB9</accession>
<dbReference type="AlphaFoldDB" id="A0AAI8YZB9"/>
<dbReference type="EMBL" id="CAVMBE010000027">
    <property type="protein sequence ID" value="CAK4020542.1"/>
    <property type="molecule type" value="Genomic_DNA"/>
</dbReference>
<reference evidence="1" key="1">
    <citation type="submission" date="2023-11" db="EMBL/GenBank/DDBJ databases">
        <authorList>
            <person name="Alioto T."/>
            <person name="Alioto T."/>
            <person name="Gomez Garrido J."/>
        </authorList>
    </citation>
    <scope>NUCLEOTIDE SEQUENCE</scope>
</reference>
<dbReference type="Pfam" id="PF16062">
    <property type="entry name" value="MavL-like"/>
    <property type="match status" value="2"/>
</dbReference>
<name>A0AAI8YZB9_9PEZI</name>
<sequence length="413" mass="46428">MENNPLGFLTFNKLSVKPPIKTNSVRLQEHFDKTTIAEDAKSTMIVIHPRFPGLVRSFLDHKRAQGSEHEKTLYHSNFSWRDEISRLIEKRPLVFMGSHDHTLLRDGTKIANPRAQWDRNGTQEQGLNADLTLGEYLSYDEIMLSSLIGVSGPSYFINDGGRNNCGRVGEAGTFEDRGIIMGVVGARFEREDRMDSVFILAPVEKPRQHSELTKLFSTFFGEERGQGRSVQEFDDSVYRARMRITADILFLEADARAKQDLEGRSAYVYVVGLGLGVWQHHNDQVNWYVETCADAINALHRDHKISTIDFAWIDRNLSTETQALAMEAGKKLGIKVIFSKRNPAEKLKDGTKELLVLSYAWDGNAFPGNEYWQGSLMGSGDPAAACMSTIGELHNPLVNPYTKRIVVAGETES</sequence>
<evidence type="ECO:0000313" key="1">
    <source>
        <dbReference type="EMBL" id="CAK4020542.1"/>
    </source>
</evidence>
<comment type="caution">
    <text evidence="1">The sequence shown here is derived from an EMBL/GenBank/DDBJ whole genome shotgun (WGS) entry which is preliminary data.</text>
</comment>
<evidence type="ECO:0000313" key="2">
    <source>
        <dbReference type="Proteomes" id="UP001296104"/>
    </source>
</evidence>
<dbReference type="Proteomes" id="UP001296104">
    <property type="component" value="Unassembled WGS sequence"/>
</dbReference>
<dbReference type="InterPro" id="IPR032063">
    <property type="entry name" value="MavL-like"/>
</dbReference>
<protein>
    <submittedName>
        <fullName evidence="1">Uncharacterized protein</fullName>
    </submittedName>
</protein>